<dbReference type="Pfam" id="PF08257">
    <property type="entry name" value="Sulfakinin"/>
    <property type="match status" value="2"/>
</dbReference>
<dbReference type="Proteomes" id="UP000069940">
    <property type="component" value="Unassembled WGS sequence"/>
</dbReference>
<reference evidence="7" key="2">
    <citation type="submission" date="2025-05" db="UniProtKB">
        <authorList>
            <consortium name="EnsemblMetazoa"/>
        </authorList>
    </citation>
    <scope>IDENTIFICATION</scope>
    <source>
        <strain evidence="7">Foshan</strain>
    </source>
</reference>
<name>A0ABM1ZN43_AEDAL</name>
<dbReference type="InterPro" id="IPR013152">
    <property type="entry name" value="Gastrin/cholecystokinin_CS"/>
</dbReference>
<comment type="subcellular location">
    <subcellularLocation>
        <location evidence="1">Secreted</location>
    </subcellularLocation>
</comment>
<dbReference type="PROSITE" id="PS00259">
    <property type="entry name" value="GASTRIN"/>
    <property type="match status" value="1"/>
</dbReference>
<proteinExistence type="inferred from homology"/>
<sequence>MLMYQPSKMNIKAAVQASGPTSHHPGLLLGPQITYPQSGIPHTRMARLTLSFLISLSIYFTYQALASEALSTSGTRSTSSSAQSARTSETMENLLGRDDKLPSVWYKNAYNRRSAAGPIAPGHIGTYAVLQRSPSGPMGPKLPLAYVADINFIDDEDVEKRFDDYGHMRFGKRGGGGGEGEQFDDYGHMRFGRRRRR</sequence>
<dbReference type="RefSeq" id="XP_062705408.1">
    <property type="nucleotide sequence ID" value="XM_062849424.1"/>
</dbReference>
<keyword evidence="5" id="KW-0527">Neuropeptide</keyword>
<evidence type="ECO:0000256" key="1">
    <source>
        <dbReference type="ARBA" id="ARBA00004613"/>
    </source>
</evidence>
<feature type="region of interest" description="Disordered" evidence="6">
    <location>
        <begin position="72"/>
        <end position="93"/>
    </location>
</feature>
<evidence type="ECO:0000313" key="8">
    <source>
        <dbReference type="Proteomes" id="UP000069940"/>
    </source>
</evidence>
<dbReference type="RefSeq" id="XP_062705407.1">
    <property type="nucleotide sequence ID" value="XM_062849423.1"/>
</dbReference>
<dbReference type="InterPro" id="IPR013259">
    <property type="entry name" value="Sulfakinin"/>
</dbReference>
<reference evidence="8" key="1">
    <citation type="journal article" date="2015" name="Proc. Natl. Acad. Sci. U.S.A.">
        <title>Genome sequence of the Asian Tiger mosquito, Aedes albopictus, reveals insights into its biology, genetics, and evolution.</title>
        <authorList>
            <person name="Chen X.G."/>
            <person name="Jiang X."/>
            <person name="Gu J."/>
            <person name="Xu M."/>
            <person name="Wu Y."/>
            <person name="Deng Y."/>
            <person name="Zhang C."/>
            <person name="Bonizzoni M."/>
            <person name="Dermauw W."/>
            <person name="Vontas J."/>
            <person name="Armbruster P."/>
            <person name="Huang X."/>
            <person name="Yang Y."/>
            <person name="Zhang H."/>
            <person name="He W."/>
            <person name="Peng H."/>
            <person name="Liu Y."/>
            <person name="Wu K."/>
            <person name="Chen J."/>
            <person name="Lirakis M."/>
            <person name="Topalis P."/>
            <person name="Van Leeuwen T."/>
            <person name="Hall A.B."/>
            <person name="Jiang X."/>
            <person name="Thorpe C."/>
            <person name="Mueller R.L."/>
            <person name="Sun C."/>
            <person name="Waterhouse R.M."/>
            <person name="Yan G."/>
            <person name="Tu Z.J."/>
            <person name="Fang X."/>
            <person name="James A.A."/>
        </authorList>
    </citation>
    <scope>NUCLEOTIDE SEQUENCE [LARGE SCALE GENOMIC DNA]</scope>
    <source>
        <strain evidence="8">Foshan</strain>
    </source>
</reference>
<evidence type="ECO:0000256" key="2">
    <source>
        <dbReference type="ARBA" id="ARBA00006273"/>
    </source>
</evidence>
<dbReference type="EnsemblMetazoa" id="AALFPA23_020083.R29574">
    <property type="protein sequence ID" value="AALFPA23_020083.P29574"/>
    <property type="gene ID" value="AALFPA23_020083"/>
</dbReference>
<organism evidence="7 8">
    <name type="scientific">Aedes albopictus</name>
    <name type="common">Asian tiger mosquito</name>
    <name type="synonym">Stegomyia albopicta</name>
    <dbReference type="NCBI Taxonomy" id="7160"/>
    <lineage>
        <taxon>Eukaryota</taxon>
        <taxon>Metazoa</taxon>
        <taxon>Ecdysozoa</taxon>
        <taxon>Arthropoda</taxon>
        <taxon>Hexapoda</taxon>
        <taxon>Insecta</taxon>
        <taxon>Pterygota</taxon>
        <taxon>Neoptera</taxon>
        <taxon>Endopterygota</taxon>
        <taxon>Diptera</taxon>
        <taxon>Nematocera</taxon>
        <taxon>Culicoidea</taxon>
        <taxon>Culicidae</taxon>
        <taxon>Culicinae</taxon>
        <taxon>Aedini</taxon>
        <taxon>Aedes</taxon>
        <taxon>Stegomyia</taxon>
    </lineage>
</organism>
<keyword evidence="8" id="KW-1185">Reference proteome</keyword>
<evidence type="ECO:0008006" key="9">
    <source>
        <dbReference type="Google" id="ProtNLM"/>
    </source>
</evidence>
<dbReference type="EnsemblMetazoa" id="AALFPA23_020083.R29573">
    <property type="protein sequence ID" value="AALFPA23_020083.P29573"/>
    <property type="gene ID" value="AALFPA23_020083"/>
</dbReference>
<evidence type="ECO:0000313" key="7">
    <source>
        <dbReference type="EnsemblMetazoa" id="AALFPA23_020083.P29574"/>
    </source>
</evidence>
<evidence type="ECO:0000256" key="4">
    <source>
        <dbReference type="ARBA" id="ARBA00022815"/>
    </source>
</evidence>
<comment type="similarity">
    <text evidence="2">Belongs to the gastrin/cholecystokinin family.</text>
</comment>
<accession>A0ABM1ZN43</accession>
<keyword evidence="3" id="KW-0964">Secreted</keyword>
<evidence type="ECO:0000256" key="5">
    <source>
        <dbReference type="ARBA" id="ARBA00023320"/>
    </source>
</evidence>
<feature type="region of interest" description="Disordered" evidence="6">
    <location>
        <begin position="172"/>
        <end position="197"/>
    </location>
</feature>
<dbReference type="GeneID" id="134287520"/>
<evidence type="ECO:0000256" key="3">
    <source>
        <dbReference type="ARBA" id="ARBA00022525"/>
    </source>
</evidence>
<protein>
    <recommendedName>
        <fullName evidence="9">Drosulfakinins</fullName>
    </recommendedName>
</protein>
<feature type="compositionally biased region" description="Low complexity" evidence="6">
    <location>
        <begin position="72"/>
        <end position="90"/>
    </location>
</feature>
<keyword evidence="4" id="KW-0027">Amidation</keyword>
<evidence type="ECO:0000256" key="6">
    <source>
        <dbReference type="SAM" id="MobiDB-lite"/>
    </source>
</evidence>